<organism evidence="2 3">
    <name type="scientific">Cupriavidus basilensis OR16</name>
    <dbReference type="NCBI Taxonomy" id="1127483"/>
    <lineage>
        <taxon>Bacteria</taxon>
        <taxon>Pseudomonadati</taxon>
        <taxon>Pseudomonadota</taxon>
        <taxon>Betaproteobacteria</taxon>
        <taxon>Burkholderiales</taxon>
        <taxon>Burkholderiaceae</taxon>
        <taxon>Cupriavidus</taxon>
    </lineage>
</organism>
<evidence type="ECO:0000313" key="3">
    <source>
        <dbReference type="Proteomes" id="UP000005808"/>
    </source>
</evidence>
<evidence type="ECO:0000313" key="2">
    <source>
        <dbReference type="EMBL" id="EHP41410.1"/>
    </source>
</evidence>
<dbReference type="EMBL" id="AHJE01000048">
    <property type="protein sequence ID" value="EHP41410.1"/>
    <property type="molecule type" value="Genomic_DNA"/>
</dbReference>
<evidence type="ECO:0000256" key="1">
    <source>
        <dbReference type="SAM" id="SignalP"/>
    </source>
</evidence>
<dbReference type="GO" id="GO:0043709">
    <property type="term" value="P:cell adhesion involved in single-species biofilm formation"/>
    <property type="evidence" value="ECO:0007669"/>
    <property type="project" value="TreeGrafter"/>
</dbReference>
<dbReference type="PANTHER" id="PTHR33420:SF26">
    <property type="entry name" value="FIMBRIAL SUBUNIT"/>
    <property type="match status" value="1"/>
</dbReference>
<dbReference type="InterPro" id="IPR036937">
    <property type="entry name" value="Adhesion_dom_fimbrial_sf"/>
</dbReference>
<dbReference type="PATRIC" id="fig|1127483.3.peg.3932"/>
<name>H1S7J6_9BURK</name>
<dbReference type="Gene3D" id="2.60.40.1090">
    <property type="entry name" value="Fimbrial-type adhesion domain"/>
    <property type="match status" value="1"/>
</dbReference>
<dbReference type="OrthoDB" id="8656135at2"/>
<feature type="chain" id="PRO_5003554373" evidence="1">
    <location>
        <begin position="23"/>
        <end position="194"/>
    </location>
</feature>
<keyword evidence="1" id="KW-0732">Signal</keyword>
<gene>
    <name evidence="2" type="ORF">OR16_19615</name>
</gene>
<proteinExistence type="predicted"/>
<dbReference type="InterPro" id="IPR008966">
    <property type="entry name" value="Adhesion_dom_sf"/>
</dbReference>
<reference evidence="2 3" key="1">
    <citation type="journal article" date="2012" name="J. Bacteriol.">
        <title>De Novo Genome Project of Cupriavidus basilensis OR16.</title>
        <authorList>
            <person name="Cserhati M."/>
            <person name="Kriszt B."/>
            <person name="Szoboszlay S."/>
            <person name="Toth A."/>
            <person name="Szabo I."/>
            <person name="Tancsics A."/>
            <person name="Nagy I."/>
            <person name="Horvath B."/>
            <person name="Nagy I."/>
            <person name="Kukolya J."/>
        </authorList>
    </citation>
    <scope>NUCLEOTIDE SEQUENCE [LARGE SCALE GENOMIC DNA]</scope>
    <source>
        <strain evidence="2 3">OR16</strain>
    </source>
</reference>
<dbReference type="InterPro" id="IPR050263">
    <property type="entry name" value="Bact_Fimbrial_Adh_Pro"/>
</dbReference>
<dbReference type="PANTHER" id="PTHR33420">
    <property type="entry name" value="FIMBRIAL SUBUNIT ELFA-RELATED"/>
    <property type="match status" value="1"/>
</dbReference>
<dbReference type="SUPFAM" id="SSF49401">
    <property type="entry name" value="Bacterial adhesins"/>
    <property type="match status" value="1"/>
</dbReference>
<dbReference type="AlphaFoldDB" id="H1S7J6"/>
<dbReference type="Proteomes" id="UP000005808">
    <property type="component" value="Unassembled WGS sequence"/>
</dbReference>
<comment type="caution">
    <text evidence="2">The sequence shown here is derived from an EMBL/GenBank/DDBJ whole genome shotgun (WGS) entry which is preliminary data.</text>
</comment>
<accession>H1S7J6</accession>
<sequence>MKRTAIASLLALASCLPAVSQAADGKIQFEGSISDATCLINGNAPGENNVTYVNLGSGIPLSKFTAVNKGSDYAEFALNLSGPQCANGKKVSIAFDPNGNGNIDQSTGNLVLIGSSAADGVQIEVSNNYKGTGTDGDVDNKAKIQLGQAESAPQQATIAGNTAQLFYRARYIQTKATVKAGAGVSYIRYILAYQ</sequence>
<feature type="signal peptide" evidence="1">
    <location>
        <begin position="1"/>
        <end position="22"/>
    </location>
</feature>
<protein>
    <submittedName>
        <fullName evidence="2">Type I pilus biogensis protein CupB1</fullName>
    </submittedName>
</protein>
<dbReference type="RefSeq" id="WP_006159391.1">
    <property type="nucleotide sequence ID" value="NZ_AHJE01000048.1"/>
</dbReference>
<dbReference type="GO" id="GO:0009289">
    <property type="term" value="C:pilus"/>
    <property type="evidence" value="ECO:0007669"/>
    <property type="project" value="InterPro"/>
</dbReference>
<dbReference type="PROSITE" id="PS51257">
    <property type="entry name" value="PROKAR_LIPOPROTEIN"/>
    <property type="match status" value="1"/>
</dbReference>